<dbReference type="RefSeq" id="WP_183861836.1">
    <property type="nucleotide sequence ID" value="NZ_JACHFH010000021.1"/>
</dbReference>
<dbReference type="EMBL" id="JACHFH010000021">
    <property type="protein sequence ID" value="MBB5336684.1"/>
    <property type="molecule type" value="Genomic_DNA"/>
</dbReference>
<keyword evidence="2" id="KW-1185">Reference proteome</keyword>
<proteinExistence type="predicted"/>
<comment type="caution">
    <text evidence="1">The sequence shown here is derived from an EMBL/GenBank/DDBJ whole genome shotgun (WGS) entry which is preliminary data.</text>
</comment>
<organism evidence="1 2">
    <name type="scientific">Pectinatus brassicae</name>
    <dbReference type="NCBI Taxonomy" id="862415"/>
    <lineage>
        <taxon>Bacteria</taxon>
        <taxon>Bacillati</taxon>
        <taxon>Bacillota</taxon>
        <taxon>Negativicutes</taxon>
        <taxon>Selenomonadales</taxon>
        <taxon>Selenomonadaceae</taxon>
        <taxon>Pectinatus</taxon>
    </lineage>
</organism>
<protein>
    <submittedName>
        <fullName evidence="1">Uncharacterized protein</fullName>
    </submittedName>
</protein>
<name>A0A840UV42_9FIRM</name>
<dbReference type="Proteomes" id="UP000559117">
    <property type="component" value="Unassembled WGS sequence"/>
</dbReference>
<gene>
    <name evidence="1" type="ORF">HNR32_001835</name>
</gene>
<reference evidence="1 2" key="1">
    <citation type="submission" date="2020-08" db="EMBL/GenBank/DDBJ databases">
        <title>Genomic Encyclopedia of Type Strains, Phase IV (KMG-IV): sequencing the most valuable type-strain genomes for metagenomic binning, comparative biology and taxonomic classification.</title>
        <authorList>
            <person name="Goeker M."/>
        </authorList>
    </citation>
    <scope>NUCLEOTIDE SEQUENCE [LARGE SCALE GENOMIC DNA]</scope>
    <source>
        <strain evidence="1 2">DSM 24661</strain>
    </source>
</reference>
<accession>A0A840UV42</accession>
<sequence length="216" mass="25758">MIKVITENEDKEKMMIILDKILETIYFYYPQNISYSDRKYHLSTQIKRLVRKRREHSENGSYSYQINEILAQIFEDYEVIDWTDLESANDYEYRILLHQNQLILDDDILLINSLGGKRLDLFLFISILDNYYYFFINETILDNHTNKWVFKYISTYSTEIKNVIDKMQAVLFQNGYIEITSELANTIIEDVETELKGKGKARIFDCLFTDLISISD</sequence>
<dbReference type="AlphaFoldDB" id="A0A840UV42"/>
<evidence type="ECO:0000313" key="2">
    <source>
        <dbReference type="Proteomes" id="UP000559117"/>
    </source>
</evidence>
<evidence type="ECO:0000313" key="1">
    <source>
        <dbReference type="EMBL" id="MBB5336684.1"/>
    </source>
</evidence>